<protein>
    <submittedName>
        <fullName evidence="2">DUF1127 domain-containing protein</fullName>
    </submittedName>
</protein>
<keyword evidence="3" id="KW-1185">Reference proteome</keyword>
<comment type="caution">
    <text evidence="2">The sequence shown here is derived from an EMBL/GenBank/DDBJ whole genome shotgun (WGS) entry which is preliminary data.</text>
</comment>
<accession>A0ABU3PIJ1</accession>
<evidence type="ECO:0000313" key="3">
    <source>
        <dbReference type="Proteomes" id="UP001246372"/>
    </source>
</evidence>
<dbReference type="InterPro" id="IPR009506">
    <property type="entry name" value="YjiS-like"/>
</dbReference>
<dbReference type="Pfam" id="PF06568">
    <property type="entry name" value="YjiS-like"/>
    <property type="match status" value="1"/>
</dbReference>
<gene>
    <name evidence="2" type="ORF">RQP53_24070</name>
</gene>
<evidence type="ECO:0000313" key="2">
    <source>
        <dbReference type="EMBL" id="MDT9002380.1"/>
    </source>
</evidence>
<dbReference type="Proteomes" id="UP001246372">
    <property type="component" value="Unassembled WGS sequence"/>
</dbReference>
<reference evidence="2" key="1">
    <citation type="submission" date="2023-09" db="EMBL/GenBank/DDBJ databases">
        <title>Paucibacter sp. APW11 Genome sequencing and assembly.</title>
        <authorList>
            <person name="Kim I."/>
        </authorList>
    </citation>
    <scope>NUCLEOTIDE SEQUENCE</scope>
    <source>
        <strain evidence="2">APW11</strain>
    </source>
</reference>
<evidence type="ECO:0000259" key="1">
    <source>
        <dbReference type="Pfam" id="PF06568"/>
    </source>
</evidence>
<sequence>MNNAICPPEAARDSAPSPTGIELLLAPFYALIEQAVQRRQAGTARRALQQMDERELRDLGLGRGEIDYWT</sequence>
<feature type="domain" description="YjiS-like" evidence="1">
    <location>
        <begin position="32"/>
        <end position="67"/>
    </location>
</feature>
<organism evidence="2 3">
    <name type="scientific">Roseateles aquae</name>
    <dbReference type="NCBI Taxonomy" id="3077235"/>
    <lineage>
        <taxon>Bacteria</taxon>
        <taxon>Pseudomonadati</taxon>
        <taxon>Pseudomonadota</taxon>
        <taxon>Betaproteobacteria</taxon>
        <taxon>Burkholderiales</taxon>
        <taxon>Sphaerotilaceae</taxon>
        <taxon>Roseateles</taxon>
    </lineage>
</organism>
<proteinExistence type="predicted"/>
<name>A0ABU3PIJ1_9BURK</name>
<dbReference type="RefSeq" id="WP_315653277.1">
    <property type="nucleotide sequence ID" value="NZ_JAVXZY010000015.1"/>
</dbReference>
<dbReference type="EMBL" id="JAVXZY010000015">
    <property type="protein sequence ID" value="MDT9002380.1"/>
    <property type="molecule type" value="Genomic_DNA"/>
</dbReference>